<dbReference type="AlphaFoldDB" id="A0A9D2F7T9"/>
<name>A0A9D2F7T9_9ENTE</name>
<evidence type="ECO:0000313" key="4">
    <source>
        <dbReference type="EMBL" id="HIZ53588.1"/>
    </source>
</evidence>
<reference evidence="4" key="1">
    <citation type="journal article" date="2021" name="PeerJ">
        <title>Extensive microbial diversity within the chicken gut microbiome revealed by metagenomics and culture.</title>
        <authorList>
            <person name="Gilroy R."/>
            <person name="Ravi A."/>
            <person name="Getino M."/>
            <person name="Pursley I."/>
            <person name="Horton D.L."/>
            <person name="Alikhan N.F."/>
            <person name="Baker D."/>
            <person name="Gharbi K."/>
            <person name="Hall N."/>
            <person name="Watson M."/>
            <person name="Adriaenssens E.M."/>
            <person name="Foster-Nyarko E."/>
            <person name="Jarju S."/>
            <person name="Secka A."/>
            <person name="Antonio M."/>
            <person name="Oren A."/>
            <person name="Chaudhuri R.R."/>
            <person name="La Ragione R."/>
            <person name="Hildebrand F."/>
            <person name="Pallen M.J."/>
        </authorList>
    </citation>
    <scope>NUCLEOTIDE SEQUENCE</scope>
    <source>
        <strain evidence="4">CHK172-16539</strain>
    </source>
</reference>
<protein>
    <recommendedName>
        <fullName evidence="2">Phosphoesterase</fullName>
        <ecNumber evidence="2">3.1.4.-</ecNumber>
    </recommendedName>
</protein>
<dbReference type="Pfam" id="PF12850">
    <property type="entry name" value="Metallophos_2"/>
    <property type="match status" value="1"/>
</dbReference>
<comment type="cofactor">
    <cofactor evidence="2">
        <name>a divalent metal cation</name>
        <dbReference type="ChEBI" id="CHEBI:60240"/>
    </cofactor>
</comment>
<gene>
    <name evidence="4" type="ORF">IAA20_06575</name>
</gene>
<feature type="domain" description="Calcineurin-like phosphoesterase" evidence="3">
    <location>
        <begin position="1"/>
        <end position="145"/>
    </location>
</feature>
<proteinExistence type="inferred from homology"/>
<comment type="similarity">
    <text evidence="1 2">Belongs to the metallophosphoesterase superfamily. YfcE family.</text>
</comment>
<dbReference type="Proteomes" id="UP000824063">
    <property type="component" value="Unassembled WGS sequence"/>
</dbReference>
<dbReference type="InterPro" id="IPR041802">
    <property type="entry name" value="MPP_YfcE"/>
</dbReference>
<dbReference type="EC" id="3.1.4.-" evidence="2"/>
<dbReference type="GO" id="GO:0046872">
    <property type="term" value="F:metal ion binding"/>
    <property type="evidence" value="ECO:0007669"/>
    <property type="project" value="UniProtKB-KW"/>
</dbReference>
<dbReference type="Gene3D" id="3.60.21.10">
    <property type="match status" value="1"/>
</dbReference>
<dbReference type="EMBL" id="DXBN01000145">
    <property type="protein sequence ID" value="HIZ53588.1"/>
    <property type="molecule type" value="Genomic_DNA"/>
</dbReference>
<evidence type="ECO:0000256" key="1">
    <source>
        <dbReference type="ARBA" id="ARBA00008950"/>
    </source>
</evidence>
<keyword evidence="2" id="KW-0479">Metal-binding</keyword>
<dbReference type="InterPro" id="IPR000979">
    <property type="entry name" value="Phosphodiesterase_MJ0936/Vps29"/>
</dbReference>
<comment type="caution">
    <text evidence="4">The sequence shown here is derived from an EMBL/GenBank/DDBJ whole genome shotgun (WGS) entry which is preliminary data.</text>
</comment>
<evidence type="ECO:0000313" key="5">
    <source>
        <dbReference type="Proteomes" id="UP000824063"/>
    </source>
</evidence>
<dbReference type="SUPFAM" id="SSF56300">
    <property type="entry name" value="Metallo-dependent phosphatases"/>
    <property type="match status" value="1"/>
</dbReference>
<dbReference type="InterPro" id="IPR024654">
    <property type="entry name" value="Calcineurin-like_PHP_lpxH"/>
</dbReference>
<dbReference type="InterPro" id="IPR029052">
    <property type="entry name" value="Metallo-depent_PP-like"/>
</dbReference>
<sequence length="170" mass="19403">MKYLIVSDNHGNRQIIEQLFAHYKNEVDEMIHCGDSELPSSDPLWQGVHVVTGNCDYDSGYQTSLTIATPLDRILVTHGHLYDVRFGLHRLSLKALEEKANLVFFGHTHMIGCEKVGNTLFLNPGSIAQPRGPIQEKSYCIVESTEDAWKVQYYRADFTILPELTFEFKK</sequence>
<dbReference type="CDD" id="cd00841">
    <property type="entry name" value="MPP_YfcE"/>
    <property type="match status" value="1"/>
</dbReference>
<reference evidence="4" key="2">
    <citation type="submission" date="2021-04" db="EMBL/GenBank/DDBJ databases">
        <authorList>
            <person name="Gilroy R."/>
        </authorList>
    </citation>
    <scope>NUCLEOTIDE SEQUENCE</scope>
    <source>
        <strain evidence="4">CHK172-16539</strain>
    </source>
</reference>
<dbReference type="PANTHER" id="PTHR11124">
    <property type="entry name" value="VACUOLAR SORTING PROTEIN VPS29"/>
    <property type="match status" value="1"/>
</dbReference>
<dbReference type="GO" id="GO:0016787">
    <property type="term" value="F:hydrolase activity"/>
    <property type="evidence" value="ECO:0007669"/>
    <property type="project" value="UniProtKB-UniRule"/>
</dbReference>
<organism evidence="4 5">
    <name type="scientific">Candidatus Enterococcus avicola</name>
    <dbReference type="NCBI Taxonomy" id="2838561"/>
    <lineage>
        <taxon>Bacteria</taxon>
        <taxon>Bacillati</taxon>
        <taxon>Bacillota</taxon>
        <taxon>Bacilli</taxon>
        <taxon>Lactobacillales</taxon>
        <taxon>Enterococcaceae</taxon>
        <taxon>Enterococcus</taxon>
    </lineage>
</organism>
<accession>A0A9D2F7T9</accession>
<evidence type="ECO:0000259" key="3">
    <source>
        <dbReference type="Pfam" id="PF12850"/>
    </source>
</evidence>
<dbReference type="NCBIfam" id="TIGR00040">
    <property type="entry name" value="yfcE"/>
    <property type="match status" value="1"/>
</dbReference>
<evidence type="ECO:0000256" key="2">
    <source>
        <dbReference type="RuleBase" id="RU362039"/>
    </source>
</evidence>